<evidence type="ECO:0000256" key="4">
    <source>
        <dbReference type="ARBA" id="ARBA00022833"/>
    </source>
</evidence>
<keyword evidence="2" id="KW-0677">Repeat</keyword>
<keyword evidence="4 7" id="KW-0862">Zinc</keyword>
<protein>
    <submittedName>
        <fullName evidence="12">Uncharacterized protein</fullName>
    </submittedName>
</protein>
<keyword evidence="13" id="KW-1185">Reference proteome</keyword>
<evidence type="ECO:0000259" key="10">
    <source>
        <dbReference type="PROSITE" id="PS50102"/>
    </source>
</evidence>
<gene>
    <name evidence="12" type="ORF">PV327_003195</name>
</gene>
<feature type="zinc finger region" description="C3H1-type" evidence="7">
    <location>
        <begin position="169"/>
        <end position="197"/>
    </location>
</feature>
<feature type="domain" description="C3H1-type" evidence="11">
    <location>
        <begin position="169"/>
        <end position="197"/>
    </location>
</feature>
<feature type="compositionally biased region" description="Basic residues" evidence="9">
    <location>
        <begin position="400"/>
        <end position="411"/>
    </location>
</feature>
<accession>A0AA39G3W6</accession>
<dbReference type="Pfam" id="PF00076">
    <property type="entry name" value="RRM_1"/>
    <property type="match status" value="1"/>
</dbReference>
<dbReference type="Pfam" id="PF00642">
    <property type="entry name" value="zf-CCCH"/>
    <property type="match status" value="1"/>
</dbReference>
<feature type="domain" description="RRM" evidence="10">
    <location>
        <begin position="226"/>
        <end position="306"/>
    </location>
</feature>
<dbReference type="GO" id="GO:0008270">
    <property type="term" value="F:zinc ion binding"/>
    <property type="evidence" value="ECO:0007669"/>
    <property type="project" value="UniProtKB-KW"/>
</dbReference>
<dbReference type="SUPFAM" id="SSF54928">
    <property type="entry name" value="RNA-binding domain, RBD"/>
    <property type="match status" value="1"/>
</dbReference>
<dbReference type="InterPro" id="IPR035979">
    <property type="entry name" value="RBD_domain_sf"/>
</dbReference>
<evidence type="ECO:0000313" key="12">
    <source>
        <dbReference type="EMBL" id="KAK0180858.1"/>
    </source>
</evidence>
<evidence type="ECO:0000256" key="7">
    <source>
        <dbReference type="PROSITE-ProRule" id="PRU00723"/>
    </source>
</evidence>
<feature type="compositionally biased region" description="Basic and acidic residues" evidence="9">
    <location>
        <begin position="390"/>
        <end position="399"/>
    </location>
</feature>
<dbReference type="Proteomes" id="UP001168972">
    <property type="component" value="Unassembled WGS sequence"/>
</dbReference>
<evidence type="ECO:0000313" key="13">
    <source>
        <dbReference type="Proteomes" id="UP001168972"/>
    </source>
</evidence>
<evidence type="ECO:0000256" key="6">
    <source>
        <dbReference type="PROSITE-ProRule" id="PRU00176"/>
    </source>
</evidence>
<evidence type="ECO:0000259" key="11">
    <source>
        <dbReference type="PROSITE" id="PS50103"/>
    </source>
</evidence>
<evidence type="ECO:0000256" key="5">
    <source>
        <dbReference type="ARBA" id="ARBA00022884"/>
    </source>
</evidence>
<organism evidence="12 13">
    <name type="scientific">Microctonus hyperodae</name>
    <name type="common">Parasitoid wasp</name>
    <dbReference type="NCBI Taxonomy" id="165561"/>
    <lineage>
        <taxon>Eukaryota</taxon>
        <taxon>Metazoa</taxon>
        <taxon>Ecdysozoa</taxon>
        <taxon>Arthropoda</taxon>
        <taxon>Hexapoda</taxon>
        <taxon>Insecta</taxon>
        <taxon>Pterygota</taxon>
        <taxon>Neoptera</taxon>
        <taxon>Endopterygota</taxon>
        <taxon>Hymenoptera</taxon>
        <taxon>Apocrita</taxon>
        <taxon>Ichneumonoidea</taxon>
        <taxon>Braconidae</taxon>
        <taxon>Euphorinae</taxon>
        <taxon>Microctonus</taxon>
    </lineage>
</organism>
<evidence type="ECO:0000256" key="3">
    <source>
        <dbReference type="ARBA" id="ARBA00022771"/>
    </source>
</evidence>
<dbReference type="AlphaFoldDB" id="A0AA39G3W6"/>
<feature type="compositionally biased region" description="Polar residues" evidence="9">
    <location>
        <begin position="494"/>
        <end position="503"/>
    </location>
</feature>
<evidence type="ECO:0000256" key="1">
    <source>
        <dbReference type="ARBA" id="ARBA00022723"/>
    </source>
</evidence>
<keyword evidence="8" id="KW-0175">Coiled coil</keyword>
<feature type="region of interest" description="Disordered" evidence="9">
    <location>
        <begin position="349"/>
        <end position="536"/>
    </location>
</feature>
<reference evidence="12" key="2">
    <citation type="submission" date="2023-03" db="EMBL/GenBank/DDBJ databases">
        <authorList>
            <person name="Inwood S.N."/>
            <person name="Skelly J.G."/>
            <person name="Guhlin J."/>
            <person name="Harrop T.W.R."/>
            <person name="Goldson S.G."/>
            <person name="Dearden P.K."/>
        </authorList>
    </citation>
    <scope>NUCLEOTIDE SEQUENCE</scope>
    <source>
        <strain evidence="12">Lincoln</strain>
        <tissue evidence="12">Whole body</tissue>
    </source>
</reference>
<dbReference type="SMART" id="SM00361">
    <property type="entry name" value="RRM_1"/>
    <property type="match status" value="1"/>
</dbReference>
<name>A0AA39G3W6_MICHY</name>
<dbReference type="InterPro" id="IPR012677">
    <property type="entry name" value="Nucleotide-bd_a/b_plait_sf"/>
</dbReference>
<feature type="compositionally biased region" description="Basic and acidic residues" evidence="9">
    <location>
        <begin position="412"/>
        <end position="425"/>
    </location>
</feature>
<dbReference type="InterPro" id="IPR000571">
    <property type="entry name" value="Znf_CCCH"/>
</dbReference>
<keyword evidence="3 7" id="KW-0863">Zinc-finger</keyword>
<reference evidence="12" key="1">
    <citation type="journal article" date="2023" name="bioRxiv">
        <title>Scaffold-level genome assemblies of two parasitoid biocontrol wasps reveal the parthenogenesis mechanism and an associated novel virus.</title>
        <authorList>
            <person name="Inwood S."/>
            <person name="Skelly J."/>
            <person name="Guhlin J."/>
            <person name="Harrop T."/>
            <person name="Goldson S."/>
            <person name="Dearden P."/>
        </authorList>
    </citation>
    <scope>NUCLEOTIDE SEQUENCE</scope>
    <source>
        <strain evidence="12">Lincoln</strain>
        <tissue evidence="12">Whole body</tissue>
    </source>
</reference>
<dbReference type="PANTHER" id="PTHR12620">
    <property type="entry name" value="U2 SNRNP AUXILIARY FACTOR, SMALL SUBUNIT"/>
    <property type="match status" value="1"/>
</dbReference>
<feature type="compositionally biased region" description="Basic and acidic residues" evidence="9">
    <location>
        <begin position="462"/>
        <end position="492"/>
    </location>
</feature>
<dbReference type="PRINTS" id="PR01848">
    <property type="entry name" value="U2AUXFACTOR"/>
</dbReference>
<dbReference type="EMBL" id="JAQQBR010000002">
    <property type="protein sequence ID" value="KAK0180858.1"/>
    <property type="molecule type" value="Genomic_DNA"/>
</dbReference>
<dbReference type="InterPro" id="IPR009145">
    <property type="entry name" value="U2AF_small"/>
</dbReference>
<proteinExistence type="predicted"/>
<dbReference type="SMART" id="SM00356">
    <property type="entry name" value="ZnF_C3H1"/>
    <property type="match status" value="2"/>
</dbReference>
<feature type="coiled-coil region" evidence="8">
    <location>
        <begin position="19"/>
        <end position="154"/>
    </location>
</feature>
<dbReference type="GO" id="GO:0089701">
    <property type="term" value="C:U2AF complex"/>
    <property type="evidence" value="ECO:0007669"/>
    <property type="project" value="InterPro"/>
</dbReference>
<feature type="compositionally biased region" description="Basic residues" evidence="9">
    <location>
        <begin position="426"/>
        <end position="446"/>
    </location>
</feature>
<evidence type="ECO:0000256" key="8">
    <source>
        <dbReference type="SAM" id="Coils"/>
    </source>
</evidence>
<dbReference type="GO" id="GO:0003723">
    <property type="term" value="F:RNA binding"/>
    <property type="evidence" value="ECO:0007669"/>
    <property type="project" value="UniProtKB-UniRule"/>
</dbReference>
<sequence length="536" mass="64196">MSTNQSNLQSHKEWRRFAKKQRRKRIRRAAAELRNAEEKLMRAKVEQSADYLNWLIEQEKLEADRKKEEEKEHAERERLWVETEEKAQKEWKEVQERKAKARQEQLRQEELIRKEFEKKQEELKRKREEWQRLKDEELKRQENIEREINEYIDDGARTPETLRVITDSQPGKELCPFFSKTASCRYGDTCSRNHRRNALSKIIIIPGFYNHFSLEKNSAEYDTDIGLEFESSETRKHYKEFYNDIVPELESFGRIKTLKCCCNNEIHLRGNLYVEYYSERDAARAWRRLKGRWYGGRQLNCEFANFLSWRNAVCGMTKCPKGRACNFLHTFRNPGDNYDLKSPLRWTKKTDRETSESNRNKMMIDDESTRSHSRDECRNWRWSESPQPETKYKSSDKDRNKQRKKSSRHDKRHSESRDRHSDSRHSRSKTRKKSSSSTPKRKKRRRSCDEESKKKLKTYYDTNKENGSDDIKNPTLHSELKQEKSESRKIEPKQQLQMDNQSLPAIETLEHLSSAGLSPATQVDNNWDTTDSDNDK</sequence>
<keyword evidence="5 6" id="KW-0694">RNA-binding</keyword>
<evidence type="ECO:0000256" key="2">
    <source>
        <dbReference type="ARBA" id="ARBA00022737"/>
    </source>
</evidence>
<dbReference type="PROSITE" id="PS50103">
    <property type="entry name" value="ZF_C3H1"/>
    <property type="match status" value="1"/>
</dbReference>
<evidence type="ECO:0000256" key="9">
    <source>
        <dbReference type="SAM" id="MobiDB-lite"/>
    </source>
</evidence>
<keyword evidence="1 7" id="KW-0479">Metal-binding</keyword>
<dbReference type="Gene3D" id="3.30.70.330">
    <property type="match status" value="1"/>
</dbReference>
<dbReference type="PROSITE" id="PS50102">
    <property type="entry name" value="RRM"/>
    <property type="match status" value="1"/>
</dbReference>
<dbReference type="InterPro" id="IPR000504">
    <property type="entry name" value="RRM_dom"/>
</dbReference>
<dbReference type="InterPro" id="IPR003954">
    <property type="entry name" value="RRM_euk-type"/>
</dbReference>
<dbReference type="GO" id="GO:0000398">
    <property type="term" value="P:mRNA splicing, via spliceosome"/>
    <property type="evidence" value="ECO:0007669"/>
    <property type="project" value="InterPro"/>
</dbReference>
<comment type="caution">
    <text evidence="12">The sequence shown here is derived from an EMBL/GenBank/DDBJ whole genome shotgun (WGS) entry which is preliminary data.</text>
</comment>
<feature type="compositionally biased region" description="Basic and acidic residues" evidence="9">
    <location>
        <begin position="349"/>
        <end position="381"/>
    </location>
</feature>